<protein>
    <submittedName>
        <fullName evidence="9">Trehalose transport system permease protein SugB</fullName>
    </submittedName>
</protein>
<evidence type="ECO:0000256" key="2">
    <source>
        <dbReference type="ARBA" id="ARBA00022448"/>
    </source>
</evidence>
<keyword evidence="5 7" id="KW-1133">Transmembrane helix</keyword>
<evidence type="ECO:0000313" key="9">
    <source>
        <dbReference type="EMBL" id="SMY09775.1"/>
    </source>
</evidence>
<evidence type="ECO:0000256" key="6">
    <source>
        <dbReference type="ARBA" id="ARBA00023136"/>
    </source>
</evidence>
<feature type="transmembrane region" description="Helical" evidence="7">
    <location>
        <begin position="12"/>
        <end position="31"/>
    </location>
</feature>
<dbReference type="GO" id="GO:0005886">
    <property type="term" value="C:plasma membrane"/>
    <property type="evidence" value="ECO:0007669"/>
    <property type="project" value="UniProtKB-SubCell"/>
</dbReference>
<feature type="transmembrane region" description="Helical" evidence="7">
    <location>
        <begin position="73"/>
        <end position="93"/>
    </location>
</feature>
<feature type="transmembrane region" description="Helical" evidence="7">
    <location>
        <begin position="137"/>
        <end position="160"/>
    </location>
</feature>
<evidence type="ECO:0000256" key="4">
    <source>
        <dbReference type="ARBA" id="ARBA00022692"/>
    </source>
</evidence>
<evidence type="ECO:0000256" key="1">
    <source>
        <dbReference type="ARBA" id="ARBA00004651"/>
    </source>
</evidence>
<dbReference type="OrthoDB" id="9815445at2"/>
<feature type="transmembrane region" description="Helical" evidence="7">
    <location>
        <begin position="239"/>
        <end position="260"/>
    </location>
</feature>
<sequence>MRHSLLARTLALLWLIIGTVITLAPILWMLLQALKRPIDQIAFPPRFVFTPTLDNFTAVLSAPGFRAAMQDSLIVGVGSVGLGLLLGVPFAYVLSRSSMRGRFELAEFILSTKMLPAIVVVVPLLQVYQNLNLLDSYTGLILGHLLVVLALIVWVMRSFIDALPVEVEEAAYVDGASRLRVLTHIVLPSAVPGLVTVSALAFILSWNELFFALTLTGTNIRTLPTYMATEYVGFLAVDWGRLSAAGLLATVPVVLLVLVLQRYLVRGLSMGAVK</sequence>
<keyword evidence="10" id="KW-1185">Reference proteome</keyword>
<dbReference type="SUPFAM" id="SSF161098">
    <property type="entry name" value="MetI-like"/>
    <property type="match status" value="1"/>
</dbReference>
<comment type="similarity">
    <text evidence="7">Belongs to the binding-protein-dependent transport system permease family.</text>
</comment>
<feature type="transmembrane region" description="Helical" evidence="7">
    <location>
        <begin position="105"/>
        <end position="125"/>
    </location>
</feature>
<dbReference type="CDD" id="cd06261">
    <property type="entry name" value="TM_PBP2"/>
    <property type="match status" value="1"/>
</dbReference>
<dbReference type="Proteomes" id="UP000201613">
    <property type="component" value="Unassembled WGS sequence"/>
</dbReference>
<evidence type="ECO:0000256" key="3">
    <source>
        <dbReference type="ARBA" id="ARBA00022475"/>
    </source>
</evidence>
<dbReference type="GO" id="GO:0055085">
    <property type="term" value="P:transmembrane transport"/>
    <property type="evidence" value="ECO:0007669"/>
    <property type="project" value="InterPro"/>
</dbReference>
<feature type="domain" description="ABC transmembrane type-1" evidence="8">
    <location>
        <begin position="69"/>
        <end position="260"/>
    </location>
</feature>
<dbReference type="RefSeq" id="WP_093993952.1">
    <property type="nucleotide sequence ID" value="NZ_FXZK01000012.1"/>
</dbReference>
<name>A0A238LK66_9RHOB</name>
<dbReference type="Gene3D" id="1.10.3720.10">
    <property type="entry name" value="MetI-like"/>
    <property type="match status" value="1"/>
</dbReference>
<evidence type="ECO:0000256" key="7">
    <source>
        <dbReference type="RuleBase" id="RU363032"/>
    </source>
</evidence>
<dbReference type="InterPro" id="IPR050901">
    <property type="entry name" value="BP-dep_ABC_trans_perm"/>
</dbReference>
<keyword evidence="6 7" id="KW-0472">Membrane</keyword>
<dbReference type="InterPro" id="IPR035906">
    <property type="entry name" value="MetI-like_sf"/>
</dbReference>
<dbReference type="Pfam" id="PF00528">
    <property type="entry name" value="BPD_transp_1"/>
    <property type="match status" value="1"/>
</dbReference>
<feature type="transmembrane region" description="Helical" evidence="7">
    <location>
        <begin position="181"/>
        <end position="206"/>
    </location>
</feature>
<keyword evidence="3" id="KW-1003">Cell membrane</keyword>
<dbReference type="EMBL" id="FXZK01000012">
    <property type="protein sequence ID" value="SMY09775.1"/>
    <property type="molecule type" value="Genomic_DNA"/>
</dbReference>
<gene>
    <name evidence="9" type="primary">sugB_3</name>
    <name evidence="9" type="ORF">LOM8899_03947</name>
</gene>
<dbReference type="PROSITE" id="PS50928">
    <property type="entry name" value="ABC_TM1"/>
    <property type="match status" value="1"/>
</dbReference>
<dbReference type="PANTHER" id="PTHR32243:SF18">
    <property type="entry name" value="INNER MEMBRANE ABC TRANSPORTER PERMEASE PROTEIN YCJP"/>
    <property type="match status" value="1"/>
</dbReference>
<evidence type="ECO:0000259" key="8">
    <source>
        <dbReference type="PROSITE" id="PS50928"/>
    </source>
</evidence>
<evidence type="ECO:0000313" key="10">
    <source>
        <dbReference type="Proteomes" id="UP000201613"/>
    </source>
</evidence>
<comment type="subcellular location">
    <subcellularLocation>
        <location evidence="1 7">Cell membrane</location>
        <topology evidence="1 7">Multi-pass membrane protein</topology>
    </subcellularLocation>
</comment>
<dbReference type="AlphaFoldDB" id="A0A238LK66"/>
<dbReference type="PANTHER" id="PTHR32243">
    <property type="entry name" value="MALTOSE TRANSPORT SYSTEM PERMEASE-RELATED"/>
    <property type="match status" value="1"/>
</dbReference>
<keyword evidence="4 7" id="KW-0812">Transmembrane</keyword>
<accession>A0A238LK66</accession>
<dbReference type="InterPro" id="IPR000515">
    <property type="entry name" value="MetI-like"/>
</dbReference>
<keyword evidence="2 7" id="KW-0813">Transport</keyword>
<evidence type="ECO:0000256" key="5">
    <source>
        <dbReference type="ARBA" id="ARBA00022989"/>
    </source>
</evidence>
<reference evidence="9 10" key="1">
    <citation type="submission" date="2017-05" db="EMBL/GenBank/DDBJ databases">
        <authorList>
            <person name="Song R."/>
            <person name="Chenine A.L."/>
            <person name="Ruprecht R.M."/>
        </authorList>
    </citation>
    <scope>NUCLEOTIDE SEQUENCE [LARGE SCALE GENOMIC DNA]</scope>
    <source>
        <strain evidence="9 10">CECT 8899</strain>
    </source>
</reference>
<organism evidence="9 10">
    <name type="scientific">Flavimaricola marinus</name>
    <dbReference type="NCBI Taxonomy" id="1819565"/>
    <lineage>
        <taxon>Bacteria</taxon>
        <taxon>Pseudomonadati</taxon>
        <taxon>Pseudomonadota</taxon>
        <taxon>Alphaproteobacteria</taxon>
        <taxon>Rhodobacterales</taxon>
        <taxon>Paracoccaceae</taxon>
        <taxon>Flavimaricola</taxon>
    </lineage>
</organism>
<proteinExistence type="inferred from homology"/>